<dbReference type="AlphaFoldDB" id="A0A366ILB6"/>
<keyword evidence="8" id="KW-1185">Reference proteome</keyword>
<dbReference type="InterPro" id="IPR049453">
    <property type="entry name" value="Memb_transporter_dom"/>
</dbReference>
<evidence type="ECO:0000256" key="1">
    <source>
        <dbReference type="ARBA" id="ARBA00004141"/>
    </source>
</evidence>
<feature type="transmembrane region" description="Helical" evidence="5">
    <location>
        <begin position="81"/>
        <end position="98"/>
    </location>
</feature>
<dbReference type="EMBL" id="QNSB01000004">
    <property type="protein sequence ID" value="RBP72227.1"/>
    <property type="molecule type" value="Genomic_DNA"/>
</dbReference>
<protein>
    <submittedName>
        <fullName evidence="7">Uncharacterized membrane protein YgaE (UPF0421/DUF939 family)</fullName>
    </submittedName>
</protein>
<comment type="subcellular location">
    <subcellularLocation>
        <location evidence="1">Membrane</location>
        <topology evidence="1">Multi-pass membrane protein</topology>
    </subcellularLocation>
</comment>
<reference evidence="7 8" key="1">
    <citation type="submission" date="2018-06" db="EMBL/GenBank/DDBJ databases">
        <title>Freshwater and sediment microbial communities from various areas in North America, analyzing microbe dynamics in response to fracking.</title>
        <authorList>
            <person name="Lamendella R."/>
        </authorList>
    </citation>
    <scope>NUCLEOTIDE SEQUENCE [LARGE SCALE GENOMIC DNA]</scope>
    <source>
        <strain evidence="7 8">3b_TX</strain>
    </source>
</reference>
<organism evidence="7 8">
    <name type="scientific">Brevibacterium celere</name>
    <dbReference type="NCBI Taxonomy" id="225845"/>
    <lineage>
        <taxon>Bacteria</taxon>
        <taxon>Bacillati</taxon>
        <taxon>Actinomycetota</taxon>
        <taxon>Actinomycetes</taxon>
        <taxon>Micrococcales</taxon>
        <taxon>Brevibacteriaceae</taxon>
        <taxon>Brevibacterium</taxon>
    </lineage>
</organism>
<feature type="domain" description="Integral membrane bound transporter" evidence="6">
    <location>
        <begin position="47"/>
        <end position="166"/>
    </location>
</feature>
<keyword evidence="3 5" id="KW-1133">Transmembrane helix</keyword>
<evidence type="ECO:0000259" key="6">
    <source>
        <dbReference type="Pfam" id="PF13515"/>
    </source>
</evidence>
<feature type="transmembrane region" description="Helical" evidence="5">
    <location>
        <begin position="59"/>
        <end position="74"/>
    </location>
</feature>
<evidence type="ECO:0000313" key="7">
    <source>
        <dbReference type="EMBL" id="RBP72227.1"/>
    </source>
</evidence>
<accession>A0A366ILB6</accession>
<keyword evidence="2 5" id="KW-0812">Transmembrane</keyword>
<dbReference type="Pfam" id="PF13515">
    <property type="entry name" value="FUSC_2"/>
    <property type="match status" value="1"/>
</dbReference>
<keyword evidence="4 5" id="KW-0472">Membrane</keyword>
<feature type="transmembrane region" description="Helical" evidence="5">
    <location>
        <begin position="155"/>
        <end position="172"/>
    </location>
</feature>
<evidence type="ECO:0000256" key="4">
    <source>
        <dbReference type="ARBA" id="ARBA00023136"/>
    </source>
</evidence>
<evidence type="ECO:0000313" key="8">
    <source>
        <dbReference type="Proteomes" id="UP000253509"/>
    </source>
</evidence>
<sequence length="380" mass="40717">MKKSEVRGLPKRAFSTVAHRVRMGLRRVQANAAQMVQIPIAATAAYAFCVYVLGHPYPFLAAVASAVGIGVVADKRLRRSLDFGIGATFGVLVGELLVNLYGSGIWQLALTLAIGLFIGTMLNSGGIFITQIAVQSVYVIAVPATATTLPFPRTIDALVGSVCAILLALIVPRDARKVPRAQAANLLDEIDAVLGMMAKALRGADSDLAERALGRARETQDIIDSWGSSLKVSEEAAKINARGRRHAAEVTRLARVHTYSDRAMRTIRVIARRVVAMTELGVPKPIIADYVESLADGAKKLEIALRRGTDRTLAETALAEAAGRLDPKAEKSWDLHDETLVLLLRPLASDLLQAAGLTREAALERLPVLAEDKADGPPVE</sequence>
<dbReference type="GO" id="GO:0016020">
    <property type="term" value="C:membrane"/>
    <property type="evidence" value="ECO:0007669"/>
    <property type="project" value="UniProtKB-SubCell"/>
</dbReference>
<evidence type="ECO:0000256" key="2">
    <source>
        <dbReference type="ARBA" id="ARBA00022692"/>
    </source>
</evidence>
<dbReference type="RefSeq" id="WP_113903771.1">
    <property type="nucleotide sequence ID" value="NZ_QNSB01000004.1"/>
</dbReference>
<name>A0A366ILB6_9MICO</name>
<dbReference type="Proteomes" id="UP000253509">
    <property type="component" value="Unassembled WGS sequence"/>
</dbReference>
<evidence type="ECO:0000256" key="3">
    <source>
        <dbReference type="ARBA" id="ARBA00022989"/>
    </source>
</evidence>
<proteinExistence type="predicted"/>
<comment type="caution">
    <text evidence="7">The sequence shown here is derived from an EMBL/GenBank/DDBJ whole genome shotgun (WGS) entry which is preliminary data.</text>
</comment>
<gene>
    <name evidence="7" type="ORF">DFO65_104184</name>
</gene>
<evidence type="ECO:0000256" key="5">
    <source>
        <dbReference type="SAM" id="Phobius"/>
    </source>
</evidence>